<dbReference type="InterPro" id="IPR031691">
    <property type="entry name" value="LIAS_N"/>
</dbReference>
<comment type="similarity">
    <text evidence="9">Belongs to the radical SAM superfamily. Lipoyl synthase family.</text>
</comment>
<keyword evidence="1 9" id="KW-0004">4Fe-4S</keyword>
<comment type="cofactor">
    <cofactor evidence="9">
        <name>[4Fe-4S] cluster</name>
        <dbReference type="ChEBI" id="CHEBI:49883"/>
    </cofactor>
    <text evidence="9">Binds 2 [4Fe-4S] clusters per subunit. One cluster is coordinated with 3 cysteines and an exchangeable S-adenosyl-L-methionine.</text>
</comment>
<sequence>MATPNRLPLPVATSSGKPDWLKVRLPKGEGFERVKGLVKSLKLATVCEEARCPNIAECWGGGTATVMLMGEVCTRACRFCHVKVGAPPPLDPQEPENLAAAVREMGLEYIVVTSVNRDDRPDGGASHFAAAITALKRESPKTTVEVLIPDFQGVETSLQIVAEARPHVVAHNVETVERLTPTVRDRRAKYAQSLRVLEYLKQRPEKIYTKTSIMIGLGETDEELEQCFKDLRNVGVDVLTLGQYLQPSQYHLRVQRFASPEKFAEYQKIAESYGFLYVASGPLVRSSYRAAEFFMKGLMERERTAIAGS</sequence>
<keyword evidence="7 9" id="KW-0411">Iron-sulfur</keyword>
<dbReference type="GO" id="GO:0051539">
    <property type="term" value="F:4 iron, 4 sulfur cluster binding"/>
    <property type="evidence" value="ECO:0007669"/>
    <property type="project" value="UniProtKB-UniRule"/>
</dbReference>
<evidence type="ECO:0000256" key="8">
    <source>
        <dbReference type="ARBA" id="ARBA00047326"/>
    </source>
</evidence>
<dbReference type="CDD" id="cd01335">
    <property type="entry name" value="Radical_SAM"/>
    <property type="match status" value="1"/>
</dbReference>
<dbReference type="SFLD" id="SFLDG01058">
    <property type="entry name" value="lipoyl_synthase_like"/>
    <property type="match status" value="1"/>
</dbReference>
<dbReference type="SMART" id="SM00729">
    <property type="entry name" value="Elp3"/>
    <property type="match status" value="1"/>
</dbReference>
<dbReference type="GO" id="GO:0009249">
    <property type="term" value="P:protein lipoylation"/>
    <property type="evidence" value="ECO:0007669"/>
    <property type="project" value="UniProtKB-UniRule"/>
</dbReference>
<dbReference type="NCBIfam" id="TIGR00510">
    <property type="entry name" value="lipA"/>
    <property type="match status" value="1"/>
</dbReference>
<dbReference type="InterPro" id="IPR006638">
    <property type="entry name" value="Elp3/MiaA/NifB-like_rSAM"/>
</dbReference>
<dbReference type="InterPro" id="IPR013785">
    <property type="entry name" value="Aldolase_TIM"/>
</dbReference>
<organism evidence="11 12">
    <name type="scientific">Archangium gephyra</name>
    <dbReference type="NCBI Taxonomy" id="48"/>
    <lineage>
        <taxon>Bacteria</taxon>
        <taxon>Pseudomonadati</taxon>
        <taxon>Myxococcota</taxon>
        <taxon>Myxococcia</taxon>
        <taxon>Myxococcales</taxon>
        <taxon>Cystobacterineae</taxon>
        <taxon>Archangiaceae</taxon>
        <taxon>Archangium</taxon>
    </lineage>
</organism>
<dbReference type="EC" id="2.8.1.8" evidence="9"/>
<dbReference type="GO" id="GO:0016992">
    <property type="term" value="F:lipoate synthase activity"/>
    <property type="evidence" value="ECO:0007669"/>
    <property type="project" value="UniProtKB-UniRule"/>
</dbReference>
<dbReference type="SFLD" id="SFLDS00029">
    <property type="entry name" value="Radical_SAM"/>
    <property type="match status" value="1"/>
</dbReference>
<evidence type="ECO:0000256" key="7">
    <source>
        <dbReference type="ARBA" id="ARBA00023014"/>
    </source>
</evidence>
<feature type="domain" description="Radical SAM core" evidence="10">
    <location>
        <begin position="59"/>
        <end position="276"/>
    </location>
</feature>
<dbReference type="NCBIfam" id="NF009544">
    <property type="entry name" value="PRK12928.1"/>
    <property type="match status" value="1"/>
</dbReference>
<dbReference type="Pfam" id="PF16881">
    <property type="entry name" value="LIAS_N"/>
    <property type="match status" value="1"/>
</dbReference>
<dbReference type="FunFam" id="3.20.20.70:FF:000040">
    <property type="entry name" value="Lipoyl synthase"/>
    <property type="match status" value="1"/>
</dbReference>
<evidence type="ECO:0000256" key="9">
    <source>
        <dbReference type="HAMAP-Rule" id="MF_00206"/>
    </source>
</evidence>
<dbReference type="Gene3D" id="3.20.20.70">
    <property type="entry name" value="Aldolase class I"/>
    <property type="match status" value="1"/>
</dbReference>
<evidence type="ECO:0000256" key="4">
    <source>
        <dbReference type="ARBA" id="ARBA00022691"/>
    </source>
</evidence>
<evidence type="ECO:0000256" key="2">
    <source>
        <dbReference type="ARBA" id="ARBA00022490"/>
    </source>
</evidence>
<evidence type="ECO:0000256" key="1">
    <source>
        <dbReference type="ARBA" id="ARBA00022485"/>
    </source>
</evidence>
<dbReference type="Proteomes" id="UP000249061">
    <property type="component" value="Unassembled WGS sequence"/>
</dbReference>
<evidence type="ECO:0000256" key="6">
    <source>
        <dbReference type="ARBA" id="ARBA00023004"/>
    </source>
</evidence>
<dbReference type="PANTHER" id="PTHR10949:SF0">
    <property type="entry name" value="LIPOYL SYNTHASE, MITOCHONDRIAL"/>
    <property type="match status" value="1"/>
</dbReference>
<proteinExistence type="inferred from homology"/>
<dbReference type="SUPFAM" id="SSF102114">
    <property type="entry name" value="Radical SAM enzymes"/>
    <property type="match status" value="1"/>
</dbReference>
<feature type="binding site" evidence="9">
    <location>
        <position position="77"/>
    </location>
    <ligand>
        <name>[4Fe-4S] cluster</name>
        <dbReference type="ChEBI" id="CHEBI:49883"/>
        <label>2</label>
        <note>4Fe-4S-S-AdoMet</note>
    </ligand>
</feature>
<feature type="binding site" evidence="9">
    <location>
        <position position="52"/>
    </location>
    <ligand>
        <name>[4Fe-4S] cluster</name>
        <dbReference type="ChEBI" id="CHEBI:49883"/>
        <label>1</label>
    </ligand>
</feature>
<keyword evidence="2 9" id="KW-0963">Cytoplasm</keyword>
<dbReference type="InterPro" id="IPR003698">
    <property type="entry name" value="Lipoyl_synth"/>
</dbReference>
<feature type="binding site" evidence="9">
    <location>
        <position position="80"/>
    </location>
    <ligand>
        <name>[4Fe-4S] cluster</name>
        <dbReference type="ChEBI" id="CHEBI:49883"/>
        <label>2</label>
        <note>4Fe-4S-S-AdoMet</note>
    </ligand>
</feature>
<dbReference type="SFLD" id="SFLDF00271">
    <property type="entry name" value="lipoyl_synthase"/>
    <property type="match status" value="1"/>
</dbReference>
<dbReference type="GO" id="GO:0046872">
    <property type="term" value="F:metal ion binding"/>
    <property type="evidence" value="ECO:0007669"/>
    <property type="project" value="UniProtKB-KW"/>
</dbReference>
<dbReference type="NCBIfam" id="NF004019">
    <property type="entry name" value="PRK05481.1"/>
    <property type="match status" value="1"/>
</dbReference>
<comment type="catalytic activity">
    <reaction evidence="8 9">
        <text>[[Fe-S] cluster scaffold protein carrying a second [4Fe-4S](2+) cluster] + N(6)-octanoyl-L-lysyl-[protein] + 2 oxidized [2Fe-2S]-[ferredoxin] + 2 S-adenosyl-L-methionine + 4 H(+) = [[Fe-S] cluster scaffold protein] + N(6)-[(R)-dihydrolipoyl]-L-lysyl-[protein] + 4 Fe(3+) + 2 hydrogen sulfide + 2 5'-deoxyadenosine + 2 L-methionine + 2 reduced [2Fe-2S]-[ferredoxin]</text>
        <dbReference type="Rhea" id="RHEA:16585"/>
        <dbReference type="Rhea" id="RHEA-COMP:9928"/>
        <dbReference type="Rhea" id="RHEA-COMP:10000"/>
        <dbReference type="Rhea" id="RHEA-COMP:10001"/>
        <dbReference type="Rhea" id="RHEA-COMP:10475"/>
        <dbReference type="Rhea" id="RHEA-COMP:14568"/>
        <dbReference type="Rhea" id="RHEA-COMP:14569"/>
        <dbReference type="ChEBI" id="CHEBI:15378"/>
        <dbReference type="ChEBI" id="CHEBI:17319"/>
        <dbReference type="ChEBI" id="CHEBI:29034"/>
        <dbReference type="ChEBI" id="CHEBI:29919"/>
        <dbReference type="ChEBI" id="CHEBI:33722"/>
        <dbReference type="ChEBI" id="CHEBI:33737"/>
        <dbReference type="ChEBI" id="CHEBI:33738"/>
        <dbReference type="ChEBI" id="CHEBI:57844"/>
        <dbReference type="ChEBI" id="CHEBI:59789"/>
        <dbReference type="ChEBI" id="CHEBI:78809"/>
        <dbReference type="ChEBI" id="CHEBI:83100"/>
        <dbReference type="EC" id="2.8.1.8"/>
    </reaction>
</comment>
<dbReference type="GO" id="GO:0005737">
    <property type="term" value="C:cytoplasm"/>
    <property type="evidence" value="ECO:0007669"/>
    <property type="project" value="UniProtKB-SubCell"/>
</dbReference>
<dbReference type="HAMAP" id="MF_00206">
    <property type="entry name" value="Lipoyl_synth"/>
    <property type="match status" value="1"/>
</dbReference>
<comment type="function">
    <text evidence="9">Catalyzes the radical-mediated insertion of two sulfur atoms into the C-6 and C-8 positions of the octanoyl moiety bound to the lipoyl domains of lipoate-dependent enzymes, thereby converting the octanoylated domains into lipoylated derivatives.</text>
</comment>
<keyword evidence="6 9" id="KW-0408">Iron</keyword>
<evidence type="ECO:0000259" key="10">
    <source>
        <dbReference type="PROSITE" id="PS51918"/>
    </source>
</evidence>
<comment type="subcellular location">
    <subcellularLocation>
        <location evidence="9">Cytoplasm</location>
    </subcellularLocation>
</comment>
<keyword evidence="4 9" id="KW-0949">S-adenosyl-L-methionine</keyword>
<comment type="pathway">
    <text evidence="9">Protein modification; protein lipoylation via endogenous pathway; protein N(6)-(lipoyl)lysine from octanoyl-[acyl-carrier-protein]: step 2/2.</text>
</comment>
<dbReference type="EMBL" id="QFQP01000002">
    <property type="protein sequence ID" value="PZR17266.1"/>
    <property type="molecule type" value="Genomic_DNA"/>
</dbReference>
<dbReference type="UniPathway" id="UPA00538">
    <property type="reaction ID" value="UER00593"/>
</dbReference>
<keyword evidence="5 9" id="KW-0479">Metal-binding</keyword>
<dbReference type="PROSITE" id="PS51918">
    <property type="entry name" value="RADICAL_SAM"/>
    <property type="match status" value="1"/>
</dbReference>
<feature type="binding site" evidence="9">
    <location>
        <position position="73"/>
    </location>
    <ligand>
        <name>[4Fe-4S] cluster</name>
        <dbReference type="ChEBI" id="CHEBI:49883"/>
        <label>2</label>
        <note>4Fe-4S-S-AdoMet</note>
    </ligand>
</feature>
<feature type="binding site" evidence="9">
    <location>
        <position position="58"/>
    </location>
    <ligand>
        <name>[4Fe-4S] cluster</name>
        <dbReference type="ChEBI" id="CHEBI:49883"/>
        <label>1</label>
    </ligand>
</feature>
<gene>
    <name evidence="9 11" type="primary">lipA</name>
    <name evidence="11" type="ORF">DI536_02770</name>
</gene>
<evidence type="ECO:0000313" key="11">
    <source>
        <dbReference type="EMBL" id="PZR17266.1"/>
    </source>
</evidence>
<dbReference type="AlphaFoldDB" id="A0A2W5TY71"/>
<dbReference type="Pfam" id="PF04055">
    <property type="entry name" value="Radical_SAM"/>
    <property type="match status" value="1"/>
</dbReference>
<feature type="binding site" evidence="9">
    <location>
        <position position="287"/>
    </location>
    <ligand>
        <name>[4Fe-4S] cluster</name>
        <dbReference type="ChEBI" id="CHEBI:49883"/>
        <label>1</label>
    </ligand>
</feature>
<reference evidence="11 12" key="1">
    <citation type="submission" date="2017-08" db="EMBL/GenBank/DDBJ databases">
        <title>Infants hospitalized years apart are colonized by the same room-sourced microbial strains.</title>
        <authorList>
            <person name="Brooks B."/>
            <person name="Olm M.R."/>
            <person name="Firek B.A."/>
            <person name="Baker R."/>
            <person name="Thomas B.C."/>
            <person name="Morowitz M.J."/>
            <person name="Banfield J.F."/>
        </authorList>
    </citation>
    <scope>NUCLEOTIDE SEQUENCE [LARGE SCALE GENOMIC DNA]</scope>
    <source>
        <strain evidence="11">S2_003_000_R2_14</strain>
    </source>
</reference>
<dbReference type="InterPro" id="IPR007197">
    <property type="entry name" value="rSAM"/>
</dbReference>
<name>A0A2W5TY71_9BACT</name>
<dbReference type="PANTHER" id="PTHR10949">
    <property type="entry name" value="LIPOYL SYNTHASE"/>
    <property type="match status" value="1"/>
</dbReference>
<evidence type="ECO:0000256" key="3">
    <source>
        <dbReference type="ARBA" id="ARBA00022679"/>
    </source>
</evidence>
<comment type="caution">
    <text evidence="11">The sequence shown here is derived from an EMBL/GenBank/DDBJ whole genome shotgun (WGS) entry which is preliminary data.</text>
</comment>
<accession>A0A2W5TY71</accession>
<dbReference type="PIRSF" id="PIRSF005963">
    <property type="entry name" value="Lipoyl_synth"/>
    <property type="match status" value="1"/>
</dbReference>
<evidence type="ECO:0000313" key="12">
    <source>
        <dbReference type="Proteomes" id="UP000249061"/>
    </source>
</evidence>
<evidence type="ECO:0000256" key="5">
    <source>
        <dbReference type="ARBA" id="ARBA00022723"/>
    </source>
</evidence>
<protein>
    <recommendedName>
        <fullName evidence="9">Lipoyl synthase</fullName>
        <ecNumber evidence="9">2.8.1.8</ecNumber>
    </recommendedName>
    <alternativeName>
        <fullName evidence="9">Lip-syn</fullName>
        <shortName evidence="9">LS</shortName>
    </alternativeName>
    <alternativeName>
        <fullName evidence="9">Lipoate synthase</fullName>
    </alternativeName>
    <alternativeName>
        <fullName evidence="9">Lipoic acid synthase</fullName>
    </alternativeName>
    <alternativeName>
        <fullName evidence="9">Sulfur insertion protein LipA</fullName>
    </alternativeName>
</protein>
<feature type="binding site" evidence="9">
    <location>
        <position position="47"/>
    </location>
    <ligand>
        <name>[4Fe-4S] cluster</name>
        <dbReference type="ChEBI" id="CHEBI:49883"/>
        <label>1</label>
    </ligand>
</feature>
<keyword evidence="3 9" id="KW-0808">Transferase</keyword>
<dbReference type="InterPro" id="IPR058240">
    <property type="entry name" value="rSAM_sf"/>
</dbReference>